<keyword evidence="1" id="KW-0472">Membrane</keyword>
<keyword evidence="1" id="KW-1133">Transmembrane helix</keyword>
<accession>A0A098S152</accession>
<gene>
    <name evidence="2" type="ORF">IX84_31360</name>
</gene>
<evidence type="ECO:0000256" key="1">
    <source>
        <dbReference type="SAM" id="Phobius"/>
    </source>
</evidence>
<evidence type="ECO:0000313" key="3">
    <source>
        <dbReference type="Proteomes" id="UP000029736"/>
    </source>
</evidence>
<organism evidence="2 3">
    <name type="scientific">Phaeodactylibacter xiamenensis</name>
    <dbReference type="NCBI Taxonomy" id="1524460"/>
    <lineage>
        <taxon>Bacteria</taxon>
        <taxon>Pseudomonadati</taxon>
        <taxon>Bacteroidota</taxon>
        <taxon>Saprospiria</taxon>
        <taxon>Saprospirales</taxon>
        <taxon>Haliscomenobacteraceae</taxon>
        <taxon>Phaeodactylibacter</taxon>
    </lineage>
</organism>
<dbReference type="Proteomes" id="UP000029736">
    <property type="component" value="Unassembled WGS sequence"/>
</dbReference>
<dbReference type="AlphaFoldDB" id="A0A098S152"/>
<proteinExistence type="predicted"/>
<dbReference type="STRING" id="1524460.IX84_31360"/>
<feature type="transmembrane region" description="Helical" evidence="1">
    <location>
        <begin position="12"/>
        <end position="34"/>
    </location>
</feature>
<protein>
    <submittedName>
        <fullName evidence="2">Uncharacterized protein</fullName>
    </submittedName>
</protein>
<name>A0A098S152_9BACT</name>
<comment type="caution">
    <text evidence="2">The sequence shown here is derived from an EMBL/GenBank/DDBJ whole genome shotgun (WGS) entry which is preliminary data.</text>
</comment>
<sequence>MSLVLPIILSLLGIYLIGVDQILIGAISIIMAFYQTNLNRISDVWKKEVQFSIGNKGINFKNLSDLGFVIWEDTQDISVDIENGIFKLDVWRDETLFEVTLNLNEYQIGDYEEFLRKINIYLKRKNEE</sequence>
<reference evidence="2 3" key="1">
    <citation type="journal article" date="2014" name="Int. J. Syst. Evol. Microbiol.">
        <title>Phaeodactylibacter xiamenensis gen. nov., sp. nov., a member of the family Saprospiraceae isolated from the marine alga Phaeodactylum tricornutum.</title>
        <authorList>
            <person name="Chen Z.Jr."/>
            <person name="Lei X."/>
            <person name="Lai Q."/>
            <person name="Li Y."/>
            <person name="Zhang B."/>
            <person name="Zhang J."/>
            <person name="Zhang H."/>
            <person name="Yang L."/>
            <person name="Zheng W."/>
            <person name="Tian Y."/>
            <person name="Yu Z."/>
            <person name="Xu H.Jr."/>
            <person name="Zheng T."/>
        </authorList>
    </citation>
    <scope>NUCLEOTIDE SEQUENCE [LARGE SCALE GENOMIC DNA]</scope>
    <source>
        <strain evidence="2 3">KD52</strain>
    </source>
</reference>
<keyword evidence="1" id="KW-0812">Transmembrane</keyword>
<dbReference type="EMBL" id="JPOS01000109">
    <property type="protein sequence ID" value="KGE84842.1"/>
    <property type="molecule type" value="Genomic_DNA"/>
</dbReference>
<keyword evidence="3" id="KW-1185">Reference proteome</keyword>
<evidence type="ECO:0000313" key="2">
    <source>
        <dbReference type="EMBL" id="KGE84842.1"/>
    </source>
</evidence>